<keyword evidence="2" id="KW-0808">Transferase</keyword>
<dbReference type="InterPro" id="IPR041698">
    <property type="entry name" value="Methyltransf_25"/>
</dbReference>
<sequence>MDFKKYWSVFPTQFVETDFAKQVQYTIKGEPIGKSYIDDIAASIVENLAISPEDRVLDLCCGNGMFTIELAEKCKHIVGVDFSDSLVNVGKKHNIRDNVQYIESDAVEYIREFAASGQTYDKILVNGAFQYFNKQQGRALIEGMAQALEPGGRILLCGVPDARRKSGLYDTPSKMLRHYWRMLVGRERIGVWWTEKSIRSISEQSKLNCVFKDSRGQTSSPYRFDAILTGKALANRTSS</sequence>
<dbReference type="PANTHER" id="PTHR43861">
    <property type="entry name" value="TRANS-ACONITATE 2-METHYLTRANSFERASE-RELATED"/>
    <property type="match status" value="1"/>
</dbReference>
<dbReference type="GO" id="GO:0008168">
    <property type="term" value="F:methyltransferase activity"/>
    <property type="evidence" value="ECO:0007669"/>
    <property type="project" value="UniProtKB-KW"/>
</dbReference>
<evidence type="ECO:0000259" key="3">
    <source>
        <dbReference type="Pfam" id="PF13649"/>
    </source>
</evidence>
<keyword evidence="5" id="KW-1185">Reference proteome</keyword>
<dbReference type="Proteomes" id="UP000184485">
    <property type="component" value="Unassembled WGS sequence"/>
</dbReference>
<protein>
    <submittedName>
        <fullName evidence="4">Ubiquinone/menaquinone biosynthesis C-methylase UbiE</fullName>
    </submittedName>
</protein>
<feature type="domain" description="Methyltransferase" evidence="3">
    <location>
        <begin position="56"/>
        <end position="152"/>
    </location>
</feature>
<dbReference type="Gene3D" id="3.40.50.150">
    <property type="entry name" value="Vaccinia Virus protein VP39"/>
    <property type="match status" value="1"/>
</dbReference>
<dbReference type="RefSeq" id="WP_073052446.1">
    <property type="nucleotide sequence ID" value="NZ_FQUP01000001.1"/>
</dbReference>
<dbReference type="GO" id="GO:0032259">
    <property type="term" value="P:methylation"/>
    <property type="evidence" value="ECO:0007669"/>
    <property type="project" value="UniProtKB-KW"/>
</dbReference>
<gene>
    <name evidence="4" type="ORF">SAMN02745157_1961</name>
</gene>
<organism evidence="4 5">
    <name type="scientific">Kaistia soli DSM 19436</name>
    <dbReference type="NCBI Taxonomy" id="1122133"/>
    <lineage>
        <taxon>Bacteria</taxon>
        <taxon>Pseudomonadati</taxon>
        <taxon>Pseudomonadota</taxon>
        <taxon>Alphaproteobacteria</taxon>
        <taxon>Hyphomicrobiales</taxon>
        <taxon>Kaistiaceae</taxon>
        <taxon>Kaistia</taxon>
    </lineage>
</organism>
<evidence type="ECO:0000313" key="4">
    <source>
        <dbReference type="EMBL" id="SHF23215.1"/>
    </source>
</evidence>
<dbReference type="Pfam" id="PF13649">
    <property type="entry name" value="Methyltransf_25"/>
    <property type="match status" value="1"/>
</dbReference>
<keyword evidence="4" id="KW-0830">Ubiquinone</keyword>
<dbReference type="SUPFAM" id="SSF53335">
    <property type="entry name" value="S-adenosyl-L-methionine-dependent methyltransferases"/>
    <property type="match status" value="1"/>
</dbReference>
<dbReference type="CDD" id="cd02440">
    <property type="entry name" value="AdoMet_MTases"/>
    <property type="match status" value="1"/>
</dbReference>
<accession>A0A1M4ZYZ2</accession>
<reference evidence="4 5" key="1">
    <citation type="submission" date="2016-11" db="EMBL/GenBank/DDBJ databases">
        <authorList>
            <person name="Jaros S."/>
            <person name="Januszkiewicz K."/>
            <person name="Wedrychowicz H."/>
        </authorList>
    </citation>
    <scope>NUCLEOTIDE SEQUENCE [LARGE SCALE GENOMIC DNA]</scope>
    <source>
        <strain evidence="4 5">DSM 19436</strain>
    </source>
</reference>
<proteinExistence type="predicted"/>
<dbReference type="InterPro" id="IPR029063">
    <property type="entry name" value="SAM-dependent_MTases_sf"/>
</dbReference>
<evidence type="ECO:0000313" key="5">
    <source>
        <dbReference type="Proteomes" id="UP000184485"/>
    </source>
</evidence>
<keyword evidence="1 4" id="KW-0489">Methyltransferase</keyword>
<dbReference type="AlphaFoldDB" id="A0A1M4ZYZ2"/>
<dbReference type="STRING" id="1122133.SAMN02745157_1961"/>
<evidence type="ECO:0000256" key="1">
    <source>
        <dbReference type="ARBA" id="ARBA00022603"/>
    </source>
</evidence>
<name>A0A1M4ZYZ2_9HYPH</name>
<dbReference type="EMBL" id="FQUP01000001">
    <property type="protein sequence ID" value="SHF23215.1"/>
    <property type="molecule type" value="Genomic_DNA"/>
</dbReference>
<evidence type="ECO:0000256" key="2">
    <source>
        <dbReference type="ARBA" id="ARBA00022679"/>
    </source>
</evidence>
<dbReference type="PANTHER" id="PTHR43861:SF1">
    <property type="entry name" value="TRANS-ACONITATE 2-METHYLTRANSFERASE"/>
    <property type="match status" value="1"/>
</dbReference>